<dbReference type="PANTHER" id="PTHR34504:SF2">
    <property type="entry name" value="UPF0150 PROTEIN SSL0259"/>
    <property type="match status" value="1"/>
</dbReference>
<dbReference type="PANTHER" id="PTHR34504">
    <property type="entry name" value="ANTITOXIN HICB"/>
    <property type="match status" value="1"/>
</dbReference>
<keyword evidence="3" id="KW-1185">Reference proteome</keyword>
<dbReference type="Pfam" id="PF15919">
    <property type="entry name" value="HicB_lk_antitox"/>
    <property type="match status" value="1"/>
</dbReference>
<evidence type="ECO:0000313" key="2">
    <source>
        <dbReference type="EMBL" id="ACA60602.1"/>
    </source>
</evidence>
<dbReference type="Proteomes" id="UP000008544">
    <property type="component" value="Chromosome"/>
</dbReference>
<evidence type="ECO:0000313" key="3">
    <source>
        <dbReference type="Proteomes" id="UP000008544"/>
    </source>
</evidence>
<accession>B1I6F4</accession>
<organism evidence="2 3">
    <name type="scientific">Desulforudis audaxviator (strain MP104C)</name>
    <dbReference type="NCBI Taxonomy" id="477974"/>
    <lineage>
        <taxon>Bacteria</taxon>
        <taxon>Bacillati</taxon>
        <taxon>Bacillota</taxon>
        <taxon>Clostridia</taxon>
        <taxon>Thermoanaerobacterales</taxon>
        <taxon>Candidatus Desulforudaceae</taxon>
        <taxon>Candidatus Desulforudis</taxon>
    </lineage>
</organism>
<dbReference type="STRING" id="477974.Daud_2115"/>
<dbReference type="EMBL" id="CP000860">
    <property type="protein sequence ID" value="ACA60602.1"/>
    <property type="molecule type" value="Genomic_DNA"/>
</dbReference>
<feature type="domain" description="HicB-like antitoxin of toxin-antitoxin system" evidence="1">
    <location>
        <begin position="13"/>
        <end position="74"/>
    </location>
</feature>
<dbReference type="InterPro" id="IPR035069">
    <property type="entry name" value="TTHA1013/TTHA0281-like"/>
</dbReference>
<dbReference type="Gene3D" id="3.30.160.250">
    <property type="match status" value="1"/>
</dbReference>
<protein>
    <recommendedName>
        <fullName evidence="1">HicB-like antitoxin of toxin-antitoxin system domain-containing protein</fullName>
    </recommendedName>
</protein>
<dbReference type="KEGG" id="dau:Daud_2115"/>
<gene>
    <name evidence="2" type="ordered locus">Daud_2115</name>
</gene>
<reference evidence="2 3" key="2">
    <citation type="journal article" date="2008" name="Science">
        <title>Environmental genomics reveals a single-species ecosystem deep within Earth.</title>
        <authorList>
            <person name="Chivian D."/>
            <person name="Brodie E.L."/>
            <person name="Alm E.J."/>
            <person name="Culley D.E."/>
            <person name="Dehal P.S."/>
            <person name="Desantis T.Z."/>
            <person name="Gihring T.M."/>
            <person name="Lapidus A."/>
            <person name="Lin L.H."/>
            <person name="Lowry S.R."/>
            <person name="Moser D.P."/>
            <person name="Richardson P.M."/>
            <person name="Southam G."/>
            <person name="Wanger G."/>
            <person name="Pratt L.M."/>
            <person name="Andersen G.L."/>
            <person name="Hazen T.C."/>
            <person name="Brockman F.J."/>
            <person name="Arkin A.P."/>
            <person name="Onstott T.C."/>
        </authorList>
    </citation>
    <scope>NUCLEOTIDE SEQUENCE [LARGE SCALE GENOMIC DNA]</scope>
    <source>
        <strain evidence="2 3">MP104C</strain>
    </source>
</reference>
<evidence type="ECO:0000259" key="1">
    <source>
        <dbReference type="Pfam" id="PF15919"/>
    </source>
</evidence>
<dbReference type="SUPFAM" id="SSF143100">
    <property type="entry name" value="TTHA1013/TTHA0281-like"/>
    <property type="match status" value="1"/>
</dbReference>
<dbReference type="eggNOG" id="COG1598">
    <property type="taxonomic scope" value="Bacteria"/>
</dbReference>
<proteinExistence type="predicted"/>
<name>B1I6F4_DESAP</name>
<reference evidence="3" key="1">
    <citation type="submission" date="2007-10" db="EMBL/GenBank/DDBJ databases">
        <title>Complete sequence of chromosome of Desulforudis audaxviator MP104C.</title>
        <authorList>
            <person name="Copeland A."/>
            <person name="Lucas S."/>
            <person name="Lapidus A."/>
            <person name="Barry K."/>
            <person name="Glavina del Rio T."/>
            <person name="Dalin E."/>
            <person name="Tice H."/>
            <person name="Bruce D."/>
            <person name="Pitluck S."/>
            <person name="Lowry S.R."/>
            <person name="Larimer F."/>
            <person name="Land M.L."/>
            <person name="Hauser L."/>
            <person name="Kyrpides N."/>
            <person name="Ivanova N.N."/>
            <person name="Richardson P."/>
        </authorList>
    </citation>
    <scope>NUCLEOTIDE SEQUENCE [LARGE SCALE GENOMIC DNA]</scope>
    <source>
        <strain evidence="3">MP104C</strain>
    </source>
</reference>
<dbReference type="InterPro" id="IPR031807">
    <property type="entry name" value="HicB-like"/>
</dbReference>
<dbReference type="HOGENOM" id="CLU_114047_2_2_9"/>
<sequence length="82" mass="9142">MFELHGGAFMKFKVVLEYDPDDQCWVTYVPALDNISTWGQTKEEALRNTEEAIIGYLEAARKTGQPLPVCKPIEIAEVVVAG</sequence>
<dbReference type="InterPro" id="IPR051404">
    <property type="entry name" value="TA_system_antitoxin"/>
</dbReference>
<dbReference type="AlphaFoldDB" id="B1I6F4"/>